<feature type="domain" description="AsmA" evidence="1">
    <location>
        <begin position="252"/>
        <end position="536"/>
    </location>
</feature>
<organism evidence="2 3">
    <name type="scientific">Proteus hauseri ATCC 700826</name>
    <dbReference type="NCBI Taxonomy" id="1354271"/>
    <lineage>
        <taxon>Bacteria</taxon>
        <taxon>Pseudomonadati</taxon>
        <taxon>Pseudomonadota</taxon>
        <taxon>Gammaproteobacteria</taxon>
        <taxon>Enterobacterales</taxon>
        <taxon>Morganellaceae</taxon>
        <taxon>Proteus</taxon>
    </lineage>
</organism>
<dbReference type="Pfam" id="PF05170">
    <property type="entry name" value="AsmA"/>
    <property type="match status" value="2"/>
</dbReference>
<dbReference type="Proteomes" id="UP000078250">
    <property type="component" value="Unassembled WGS sequence"/>
</dbReference>
<dbReference type="PANTHER" id="PTHR30441">
    <property type="entry name" value="DUF748 DOMAIN-CONTAINING PROTEIN"/>
    <property type="match status" value="1"/>
</dbReference>
<name>A0AAJ3HT69_PROHU</name>
<protein>
    <submittedName>
        <fullName evidence="2">AsmA family protein</fullName>
    </submittedName>
</protein>
<keyword evidence="3" id="KW-1185">Reference proteome</keyword>
<dbReference type="InterPro" id="IPR007844">
    <property type="entry name" value="AsmA"/>
</dbReference>
<comment type="caution">
    <text evidence="2">The sequence shown here is derived from an EMBL/GenBank/DDBJ whole genome shotgun (WGS) entry which is preliminary data.</text>
</comment>
<feature type="domain" description="AsmA" evidence="1">
    <location>
        <begin position="6"/>
        <end position="219"/>
    </location>
</feature>
<dbReference type="GO" id="GO:0090313">
    <property type="term" value="P:regulation of protein targeting to membrane"/>
    <property type="evidence" value="ECO:0007669"/>
    <property type="project" value="TreeGrafter"/>
</dbReference>
<dbReference type="EMBL" id="LXEV01000018">
    <property type="protein sequence ID" value="OAT47945.1"/>
    <property type="molecule type" value="Genomic_DNA"/>
</dbReference>
<evidence type="ECO:0000313" key="3">
    <source>
        <dbReference type="Proteomes" id="UP000078250"/>
    </source>
</evidence>
<accession>A0AAJ3HT69</accession>
<dbReference type="AlphaFoldDB" id="A0AAJ3HT69"/>
<dbReference type="InterPro" id="IPR052894">
    <property type="entry name" value="AsmA-related"/>
</dbReference>
<evidence type="ECO:0000259" key="1">
    <source>
        <dbReference type="Pfam" id="PF05170"/>
    </source>
</evidence>
<evidence type="ECO:0000313" key="2">
    <source>
        <dbReference type="EMBL" id="OAT47945.1"/>
    </source>
</evidence>
<dbReference type="PANTHER" id="PTHR30441:SF4">
    <property type="entry name" value="PROTEIN ASMA"/>
    <property type="match status" value="1"/>
</dbReference>
<proteinExistence type="predicted"/>
<gene>
    <name evidence="2" type="ORF">M997_1447</name>
</gene>
<dbReference type="GO" id="GO:0005886">
    <property type="term" value="C:plasma membrane"/>
    <property type="evidence" value="ECO:0007669"/>
    <property type="project" value="TreeGrafter"/>
</dbReference>
<sequence length="644" mass="72333">MKRFLTTLAILLVVIIAGLTALVLLINPNDFRGYLVERVEKQSGYKLTLQDDMRWHVWPKLSIITGNMSLSAPDAEQPLITADNMRLDVELWPLLSHQLEIKEVMLKGAVVRQTPESRAIPKVAPPAISKSQSHSNIEPKTNRWQLNIAKVNITDSLLIWQTGDGEQLNLRDINLSLKTDAQQQVTLEMSTKVNRDRREIAFNLNADVDMSEYPYQISGNITQFDYILSGMGFPESGIQGNLTSAFSYKNGNSNSLSFDNLILLANENQLQGHISANFAKKARYEVVLNSDSLNLNTLLPNIAPDKESEAALITPKSDKTKPQSFALFNTAYAAPAPNATIMTRPVITSMNDENKDYDLTHWGNIEFAVKLAFNKLIYKDLEINNFKVDAENKQNALKIQTLAGQILNGEFSLPIVVSTSVIPAHISMDITMKEIPLQPLLRAFEQPENFSGFISANGNLDGTGYNRDAFLNSWQGNLNTTLTQFKMYGLNIPQVIQQSIAQATDKVMSPEDITNYTQADSVIAQFKLRQKGRITLTALDAQADIASIKGQGEVNLQRHNLDIMLLVNIKKGWGKENEFVRQLTKIAIPLRLYGDWSAIQYEFNVEKLFRDQLQQKAKQAIDNWLNKQDESPEVKALNQLLKKL</sequence>
<reference evidence="2 3" key="1">
    <citation type="submission" date="2016-04" db="EMBL/GenBank/DDBJ databases">
        <title>ATOL: Assembling a taxonomically balanced genome-scale reconstruction of the evolutionary history of the Enterobacteriaceae.</title>
        <authorList>
            <person name="Plunkett G.III."/>
            <person name="Neeno-Eckwall E.C."/>
            <person name="Glasner J.D."/>
            <person name="Perna N.T."/>
        </authorList>
    </citation>
    <scope>NUCLEOTIDE SEQUENCE [LARGE SCALE GENOMIC DNA]</scope>
    <source>
        <strain evidence="2 3">ATCC 700826</strain>
    </source>
</reference>
<dbReference type="RefSeq" id="WP_064719434.1">
    <property type="nucleotide sequence ID" value="NZ_LXEV01000018.1"/>
</dbReference>
<dbReference type="NCBIfam" id="NF008091">
    <property type="entry name" value="PRK10833.1"/>
    <property type="match status" value="1"/>
</dbReference>